<dbReference type="Proteomes" id="UP000035680">
    <property type="component" value="Unassembled WGS sequence"/>
</dbReference>
<protein>
    <submittedName>
        <fullName evidence="4">HA2 domain-containing protein</fullName>
    </submittedName>
</protein>
<reference evidence="4" key="2">
    <citation type="submission" date="2015-08" db="UniProtKB">
        <authorList>
            <consortium name="WormBaseParasite"/>
        </authorList>
    </citation>
    <scope>IDENTIFICATION</scope>
</reference>
<dbReference type="AlphaFoldDB" id="A0A0K0G4G6"/>
<keyword evidence="2" id="KW-0067">ATP-binding</keyword>
<evidence type="ECO:0000313" key="3">
    <source>
        <dbReference type="Proteomes" id="UP000035680"/>
    </source>
</evidence>
<dbReference type="GO" id="GO:0016787">
    <property type="term" value="F:hydrolase activity"/>
    <property type="evidence" value="ECO:0007669"/>
    <property type="project" value="UniProtKB-KW"/>
</dbReference>
<evidence type="ECO:0000313" key="4">
    <source>
        <dbReference type="WBParaSite" id="SVE_1962700.1"/>
    </source>
</evidence>
<dbReference type="GO" id="GO:0003723">
    <property type="term" value="F:RNA binding"/>
    <property type="evidence" value="ECO:0007669"/>
    <property type="project" value="TreeGrafter"/>
</dbReference>
<dbReference type="GO" id="GO:0004386">
    <property type="term" value="F:helicase activity"/>
    <property type="evidence" value="ECO:0007669"/>
    <property type="project" value="UniProtKB-KW"/>
</dbReference>
<dbReference type="WBParaSite" id="SVE_1962700.1">
    <property type="protein sequence ID" value="SVE_1962700.1"/>
    <property type="gene ID" value="SVE_1962700"/>
</dbReference>
<sequence length="242" mass="27456">MNSLPQHSESEIKTSPLDSSILTIKALGLGDSKDFLQNAMKKIDEINTIEAEKNLQELDALHGNKKLTHIGRILKLLPFAPNTSKCILTGLLFNVLDSLSIVCTYCDFNTSLFNDLFKQVETSKAILPSCGDFKKDLSLSKMLNKESKDRLLKARKQTNDILHSMFQEDDFKDTGLPSYKESSVEIYTVMSLLVKAVFSNIVVKNNKYKFIDKEGINELPVENSALTIFRNLYVFELRFIIY</sequence>
<keyword evidence="1" id="KW-0378">Hydrolase</keyword>
<keyword evidence="2" id="KW-0547">Nucleotide-binding</keyword>
<proteinExistence type="predicted"/>
<evidence type="ECO:0000256" key="1">
    <source>
        <dbReference type="ARBA" id="ARBA00022801"/>
    </source>
</evidence>
<name>A0A0K0G4G6_STRVS</name>
<accession>A0A0K0G4G6</accession>
<dbReference type="PANTHER" id="PTHR18934">
    <property type="entry name" value="ATP-DEPENDENT RNA HELICASE"/>
    <property type="match status" value="1"/>
</dbReference>
<organism evidence="3 4">
    <name type="scientific">Strongyloides venezuelensis</name>
    <name type="common">Threadworm</name>
    <dbReference type="NCBI Taxonomy" id="75913"/>
    <lineage>
        <taxon>Eukaryota</taxon>
        <taxon>Metazoa</taxon>
        <taxon>Ecdysozoa</taxon>
        <taxon>Nematoda</taxon>
        <taxon>Chromadorea</taxon>
        <taxon>Rhabditida</taxon>
        <taxon>Tylenchina</taxon>
        <taxon>Panagrolaimomorpha</taxon>
        <taxon>Strongyloidoidea</taxon>
        <taxon>Strongyloididae</taxon>
        <taxon>Strongyloides</taxon>
    </lineage>
</organism>
<reference evidence="3" key="1">
    <citation type="submission" date="2014-07" db="EMBL/GenBank/DDBJ databases">
        <authorList>
            <person name="Martin A.A"/>
            <person name="De Silva N."/>
        </authorList>
    </citation>
    <scope>NUCLEOTIDE SEQUENCE</scope>
</reference>
<evidence type="ECO:0000256" key="2">
    <source>
        <dbReference type="ARBA" id="ARBA00022806"/>
    </source>
</evidence>
<dbReference type="Gene3D" id="1.20.120.1080">
    <property type="match status" value="1"/>
</dbReference>
<dbReference type="STRING" id="75913.A0A0K0G4G6"/>
<keyword evidence="3" id="KW-1185">Reference proteome</keyword>
<dbReference type="PANTHER" id="PTHR18934:SF119">
    <property type="entry name" value="ATP-DEPENDENT RNA HELICASE A"/>
    <property type="match status" value="1"/>
</dbReference>
<keyword evidence="2" id="KW-0347">Helicase</keyword>